<evidence type="ECO:0000313" key="2">
    <source>
        <dbReference type="Proteomes" id="UP000799291"/>
    </source>
</evidence>
<sequence>MGEANSGRSPWMLRLHFGRMDRVDRSLMPTEMFVHKPPQRCALKALQCIHTFIPAPFLYITNTNLPTTFALQSLPRVNMASLLYFAFMHRNQRSLEVDRPPIRVTDDRPGTQAQSRLNAQHSTYHAGHSHAVRSTEEVGVAVPMTAEYGVSTHVYYYTQQTRSCPPNFSRALGSHIGAAVPLTPTDAGVDQIVQGDGQQRRIVNFSR</sequence>
<reference evidence="1" key="1">
    <citation type="journal article" date="2020" name="Stud. Mycol.">
        <title>101 Dothideomycetes genomes: a test case for predicting lifestyles and emergence of pathogens.</title>
        <authorList>
            <person name="Haridas S."/>
            <person name="Albert R."/>
            <person name="Binder M."/>
            <person name="Bloem J."/>
            <person name="Labutti K."/>
            <person name="Salamov A."/>
            <person name="Andreopoulos B."/>
            <person name="Baker S."/>
            <person name="Barry K."/>
            <person name="Bills G."/>
            <person name="Bluhm B."/>
            <person name="Cannon C."/>
            <person name="Castanera R."/>
            <person name="Culley D."/>
            <person name="Daum C."/>
            <person name="Ezra D."/>
            <person name="Gonzalez J."/>
            <person name="Henrissat B."/>
            <person name="Kuo A."/>
            <person name="Liang C."/>
            <person name="Lipzen A."/>
            <person name="Lutzoni F."/>
            <person name="Magnuson J."/>
            <person name="Mondo S."/>
            <person name="Nolan M."/>
            <person name="Ohm R."/>
            <person name="Pangilinan J."/>
            <person name="Park H.-J."/>
            <person name="Ramirez L."/>
            <person name="Alfaro M."/>
            <person name="Sun H."/>
            <person name="Tritt A."/>
            <person name="Yoshinaga Y."/>
            <person name="Zwiers L.-H."/>
            <person name="Turgeon B."/>
            <person name="Goodwin S."/>
            <person name="Spatafora J."/>
            <person name="Crous P."/>
            <person name="Grigoriev I."/>
        </authorList>
    </citation>
    <scope>NUCLEOTIDE SEQUENCE</scope>
    <source>
        <strain evidence="1">CBS 122367</strain>
    </source>
</reference>
<organism evidence="1 2">
    <name type="scientific">Lentithecium fluviatile CBS 122367</name>
    <dbReference type="NCBI Taxonomy" id="1168545"/>
    <lineage>
        <taxon>Eukaryota</taxon>
        <taxon>Fungi</taxon>
        <taxon>Dikarya</taxon>
        <taxon>Ascomycota</taxon>
        <taxon>Pezizomycotina</taxon>
        <taxon>Dothideomycetes</taxon>
        <taxon>Pleosporomycetidae</taxon>
        <taxon>Pleosporales</taxon>
        <taxon>Massarineae</taxon>
        <taxon>Lentitheciaceae</taxon>
        <taxon>Lentithecium</taxon>
    </lineage>
</organism>
<dbReference type="Proteomes" id="UP000799291">
    <property type="component" value="Unassembled WGS sequence"/>
</dbReference>
<gene>
    <name evidence="1" type="ORF">K458DRAFT_29319</name>
</gene>
<accession>A0A6G1J393</accession>
<proteinExistence type="predicted"/>
<keyword evidence="2" id="KW-1185">Reference proteome</keyword>
<name>A0A6G1J393_9PLEO</name>
<protein>
    <submittedName>
        <fullName evidence="1">Uncharacterized protein</fullName>
    </submittedName>
</protein>
<evidence type="ECO:0000313" key="1">
    <source>
        <dbReference type="EMBL" id="KAF2684982.1"/>
    </source>
</evidence>
<dbReference type="AlphaFoldDB" id="A0A6G1J393"/>
<dbReference type="EMBL" id="MU005580">
    <property type="protein sequence ID" value="KAF2684982.1"/>
    <property type="molecule type" value="Genomic_DNA"/>
</dbReference>